<keyword evidence="3 6" id="KW-0812">Transmembrane</keyword>
<evidence type="ECO:0000313" key="9">
    <source>
        <dbReference type="Proteomes" id="UP000241193"/>
    </source>
</evidence>
<comment type="subcellular location">
    <subcellularLocation>
        <location evidence="1">Cell membrane</location>
        <topology evidence="1">Multi-pass membrane protein</topology>
    </subcellularLocation>
</comment>
<evidence type="ECO:0000256" key="4">
    <source>
        <dbReference type="ARBA" id="ARBA00022989"/>
    </source>
</evidence>
<comment type="caution">
    <text evidence="8">The sequence shown here is derived from an EMBL/GenBank/DDBJ whole genome shotgun (WGS) entry which is preliminary data.</text>
</comment>
<dbReference type="PANTHER" id="PTHR30287:SF1">
    <property type="entry name" value="INNER MEMBRANE PROTEIN"/>
    <property type="match status" value="1"/>
</dbReference>
<dbReference type="Pfam" id="PF02687">
    <property type="entry name" value="FtsX"/>
    <property type="match status" value="2"/>
</dbReference>
<feature type="transmembrane region" description="Helical" evidence="6">
    <location>
        <begin position="747"/>
        <end position="769"/>
    </location>
</feature>
<keyword evidence="4 6" id="KW-1133">Transmembrane helix</keyword>
<organism evidence="8 9">
    <name type="scientific">Pseudothauera lacus</name>
    <dbReference type="NCBI Taxonomy" id="2136175"/>
    <lineage>
        <taxon>Bacteria</taxon>
        <taxon>Pseudomonadati</taxon>
        <taxon>Pseudomonadota</taxon>
        <taxon>Betaproteobacteria</taxon>
        <taxon>Rhodocyclales</taxon>
        <taxon>Zoogloeaceae</taxon>
        <taxon>Pseudothauera</taxon>
    </lineage>
</organism>
<evidence type="ECO:0000256" key="2">
    <source>
        <dbReference type="ARBA" id="ARBA00022475"/>
    </source>
</evidence>
<feature type="domain" description="ABC3 transporter permease C-terminal" evidence="7">
    <location>
        <begin position="698"/>
        <end position="811"/>
    </location>
</feature>
<feature type="domain" description="ABC3 transporter permease C-terminal" evidence="7">
    <location>
        <begin position="250"/>
        <end position="363"/>
    </location>
</feature>
<sequence>MMLRDLRAGELHLLGLAILIAVASLTSVGFLADRVARGLDREANQLLGGDLLLRADHPWADEFTAEAQRRGLSSARTVLFTSMASTEEGAALAGVKAVDAGYPLRGAIRIAPGPNQPDAEAGRVPERGELWLDERLFAELGVQVGDLVGLGLVEFRVGAMISFEADRGANFFSVLPRALFNTADLDATGLLVEGSRATWRLHLAGSPAAVDDYERWARTRLGRGQAVETIANARPEVRAALDQAQRFLRLAALLAVILAAVAVGLSSRRFMQRHLDGCAVMRCLGAAQGQVLRLFISEFVIFASLAALAGAALGWLTQFALAAIVADVVATSLPAPSLLPLAHGLAVGLVLLVGFSLPQLLRLGRVPTLRVLRRELGAVEPVAGLAWGAGALALLAVIFWIAADLRLGAMVAGGFALALGLFALAARVLLGAAARLRAGSPAGGWRYGLAALARRMGGSVIQASALGIGLTALLLLTLIRADLLDNWRQSTPADAPNRFVINIQPHQADGVRALFGAAGLAEPDLQPMIRGRLSHINGAPIKVAEYTDDRSRRLAEREFNLSYGTRLPAGNSIVGGRWHGDEARPQFSIEEGLAQTFGIAVGDEVSFIVAGNAVSGEVSSVRRLEWDSMRVNFFFIGTPATLADHPASLITSFHLPPGEQAVITRLVNAFPNVTVIDIAAVLAQVQGMMEKLIVVVQFVFGFSLAAGLVVLYAALQATHDEREYELAMLRTLGARNHQVRHALLAEFLALGAVAGLLAGIGASAIGWVLAGQVFNISYVPALLPVLGAVLAGMLAVLGGGWLGVRGLLARPPLASLRAL</sequence>
<feature type="transmembrane region" description="Helical" evidence="6">
    <location>
        <begin position="247"/>
        <end position="265"/>
    </location>
</feature>
<feature type="transmembrane region" description="Helical" evidence="6">
    <location>
        <begin position="409"/>
        <end position="430"/>
    </location>
</feature>
<dbReference type="Proteomes" id="UP000241193">
    <property type="component" value="Unassembled WGS sequence"/>
</dbReference>
<accession>A0A2T4IKC3</accession>
<evidence type="ECO:0000256" key="1">
    <source>
        <dbReference type="ARBA" id="ARBA00004651"/>
    </source>
</evidence>
<dbReference type="InterPro" id="IPR038766">
    <property type="entry name" value="Membrane_comp_ABC_pdt"/>
</dbReference>
<evidence type="ECO:0000256" key="3">
    <source>
        <dbReference type="ARBA" id="ARBA00022692"/>
    </source>
</evidence>
<dbReference type="OrthoDB" id="5292592at2"/>
<feature type="transmembrane region" description="Helical" evidence="6">
    <location>
        <begin position="781"/>
        <end position="804"/>
    </location>
</feature>
<reference evidence="8 9" key="1">
    <citation type="submission" date="2018-03" db="EMBL/GenBank/DDBJ databases">
        <authorList>
            <person name="Keele B.F."/>
        </authorList>
    </citation>
    <scope>NUCLEOTIDE SEQUENCE [LARGE SCALE GENOMIC DNA]</scope>
    <source>
        <strain evidence="8 9">D20</strain>
    </source>
</reference>
<keyword evidence="5 6" id="KW-0472">Membrane</keyword>
<feature type="transmembrane region" description="Helical" evidence="6">
    <location>
        <begin position="338"/>
        <end position="361"/>
    </location>
</feature>
<reference evidence="8 9" key="2">
    <citation type="submission" date="2018-04" db="EMBL/GenBank/DDBJ databases">
        <title>Thauera lacus sp. nov., isolated from an saline lake in Inner Mongolia, China.</title>
        <authorList>
            <person name="Liang Q.-Y."/>
        </authorList>
    </citation>
    <scope>NUCLEOTIDE SEQUENCE [LARGE SCALE GENOMIC DNA]</scope>
    <source>
        <strain evidence="8 9">D20</strain>
    </source>
</reference>
<protein>
    <submittedName>
        <fullName evidence="8">ABC transporter permease</fullName>
    </submittedName>
</protein>
<evidence type="ECO:0000256" key="5">
    <source>
        <dbReference type="ARBA" id="ARBA00023136"/>
    </source>
</evidence>
<feature type="transmembrane region" description="Helical" evidence="6">
    <location>
        <begin position="299"/>
        <end position="326"/>
    </location>
</feature>
<dbReference type="InterPro" id="IPR003838">
    <property type="entry name" value="ABC3_permease_C"/>
</dbReference>
<keyword evidence="9" id="KW-1185">Reference proteome</keyword>
<dbReference type="EMBL" id="PZKC01000001">
    <property type="protein sequence ID" value="PTD98223.1"/>
    <property type="molecule type" value="Genomic_DNA"/>
</dbReference>
<feature type="transmembrane region" description="Helical" evidence="6">
    <location>
        <begin position="692"/>
        <end position="715"/>
    </location>
</feature>
<dbReference type="PANTHER" id="PTHR30287">
    <property type="entry name" value="MEMBRANE COMPONENT OF PREDICTED ABC SUPERFAMILY METABOLITE UPTAKE TRANSPORTER"/>
    <property type="match status" value="1"/>
</dbReference>
<evidence type="ECO:0000259" key="7">
    <source>
        <dbReference type="Pfam" id="PF02687"/>
    </source>
</evidence>
<feature type="transmembrane region" description="Helical" evidence="6">
    <location>
        <begin position="382"/>
        <end position="403"/>
    </location>
</feature>
<name>A0A2T4IKC3_9RHOO</name>
<evidence type="ECO:0000256" key="6">
    <source>
        <dbReference type="SAM" id="Phobius"/>
    </source>
</evidence>
<feature type="transmembrane region" description="Helical" evidence="6">
    <location>
        <begin position="460"/>
        <end position="479"/>
    </location>
</feature>
<dbReference type="GO" id="GO:0005886">
    <property type="term" value="C:plasma membrane"/>
    <property type="evidence" value="ECO:0007669"/>
    <property type="project" value="UniProtKB-SubCell"/>
</dbReference>
<evidence type="ECO:0000313" key="8">
    <source>
        <dbReference type="EMBL" id="PTD98223.1"/>
    </source>
</evidence>
<proteinExistence type="predicted"/>
<keyword evidence="2" id="KW-1003">Cell membrane</keyword>
<gene>
    <name evidence="8" type="ORF">C8261_00575</name>
</gene>
<dbReference type="AlphaFoldDB" id="A0A2T4IKC3"/>